<feature type="compositionally biased region" description="Basic residues" evidence="3">
    <location>
        <begin position="25"/>
        <end position="35"/>
    </location>
</feature>
<accession>A0ABN5IBZ0</accession>
<feature type="region of interest" description="Disordered" evidence="3">
    <location>
        <begin position="1"/>
        <end position="48"/>
    </location>
</feature>
<protein>
    <recommendedName>
        <fullName evidence="6">Carbohydrate ABC transporter substrate-binding protein</fullName>
    </recommendedName>
</protein>
<dbReference type="PANTHER" id="PTHR43649">
    <property type="entry name" value="ARABINOSE-BINDING PROTEIN-RELATED"/>
    <property type="match status" value="1"/>
</dbReference>
<evidence type="ECO:0000313" key="5">
    <source>
        <dbReference type="Proteomes" id="UP000238413"/>
    </source>
</evidence>
<evidence type="ECO:0008006" key="6">
    <source>
        <dbReference type="Google" id="ProtNLM"/>
    </source>
</evidence>
<evidence type="ECO:0000256" key="2">
    <source>
        <dbReference type="ARBA" id="ARBA00022448"/>
    </source>
</evidence>
<dbReference type="Proteomes" id="UP000238413">
    <property type="component" value="Chromosome"/>
</dbReference>
<evidence type="ECO:0000256" key="3">
    <source>
        <dbReference type="SAM" id="MobiDB-lite"/>
    </source>
</evidence>
<dbReference type="Gene3D" id="3.40.190.10">
    <property type="entry name" value="Periplasmic binding protein-like II"/>
    <property type="match status" value="2"/>
</dbReference>
<evidence type="ECO:0000256" key="1">
    <source>
        <dbReference type="ARBA" id="ARBA00008520"/>
    </source>
</evidence>
<reference evidence="4 5" key="1">
    <citation type="submission" date="2018-02" db="EMBL/GenBank/DDBJ databases">
        <title>Complete genome sequence of Streptomyces dengpaensis, the producer of angucyclines.</title>
        <authorList>
            <person name="Yumei L."/>
        </authorList>
    </citation>
    <scope>NUCLEOTIDE SEQUENCE [LARGE SCALE GENOMIC DNA]</scope>
    <source>
        <strain evidence="4 5">XZHG99</strain>
    </source>
</reference>
<dbReference type="InterPro" id="IPR006059">
    <property type="entry name" value="SBP"/>
</dbReference>
<proteinExistence type="inferred from homology"/>
<keyword evidence="2" id="KW-0813">Transport</keyword>
<dbReference type="SUPFAM" id="SSF53850">
    <property type="entry name" value="Periplasmic binding protein-like II"/>
    <property type="match status" value="1"/>
</dbReference>
<dbReference type="Pfam" id="PF01547">
    <property type="entry name" value="SBP_bac_1"/>
    <property type="match status" value="1"/>
</dbReference>
<dbReference type="EMBL" id="CP026652">
    <property type="protein sequence ID" value="AVH60702.1"/>
    <property type="molecule type" value="Genomic_DNA"/>
</dbReference>
<gene>
    <name evidence="4" type="ORF">C4B68_38660</name>
</gene>
<comment type="similarity">
    <text evidence="1">Belongs to the bacterial solute-binding protein 1 family.</text>
</comment>
<keyword evidence="5" id="KW-1185">Reference proteome</keyword>
<dbReference type="PANTHER" id="PTHR43649:SF29">
    <property type="entry name" value="OSMOPROTECTIVE COMPOUNDS-BINDING PROTEIN GGTB"/>
    <property type="match status" value="1"/>
</dbReference>
<name>A0ABN5IBZ0_9ACTN</name>
<dbReference type="InterPro" id="IPR050490">
    <property type="entry name" value="Bact_solute-bd_prot1"/>
</dbReference>
<organism evidence="4 5">
    <name type="scientific">Streptomyces dengpaensis</name>
    <dbReference type="NCBI Taxonomy" id="2049881"/>
    <lineage>
        <taxon>Bacteria</taxon>
        <taxon>Bacillati</taxon>
        <taxon>Actinomycetota</taxon>
        <taxon>Actinomycetes</taxon>
        <taxon>Kitasatosporales</taxon>
        <taxon>Streptomycetaceae</taxon>
        <taxon>Streptomyces</taxon>
    </lineage>
</organism>
<sequence length="485" mass="52434">MTNGGGRRSRPMPYGRSGSAPARRGPCRRTPRQVQRRPPITERPGGKMRFVTGSPIRVMTGAATALLLCTVAACGGSGGSAANGGSDSGKVEGKLRVMSNWTGSEGKAFEQVIKGFEDKYPSVKVQIETVPFDQGQALLTQQFAQGSPPDVAVALPGLIRTFSEQGLLVDLDSTWDKWIANGEYTQVVRDMAQGAEHTDAVLFKGNVNSLVWYDPKQMTKLGVSVPHTWAQFTSVLNKAKDKGVAPFAVGGKDQWPLTQWTDSILLRVAGAKPFNDLARGKIAWDDPAIVKSFEVYADMIRSYFPETSLSSSFADATCARVSGKYLFENQGAFINLVDRQECGQSLEPGKDLAFFEMPAYSGDSAPQFVSGDLFMGAKDSKNPAATKALLQYLGSAQAQEIWAKIGGYVAPNAKVPASAYPNVNDRKAAALWPKSASQQAGYDLDDWIGGEIQVKYQQALSQFVRDTDVNAFIGKMKKIDTRSQG</sequence>
<evidence type="ECO:0000313" key="4">
    <source>
        <dbReference type="EMBL" id="AVH60702.1"/>
    </source>
</evidence>